<dbReference type="PANTHER" id="PTHR31302:SF0">
    <property type="entry name" value="TRANSMEMBRANE PROTEIN WITH METALLOPHOSPHOESTERASE DOMAIN"/>
    <property type="match status" value="1"/>
</dbReference>
<dbReference type="InterPro" id="IPR029052">
    <property type="entry name" value="Metallo-depent_PP-like"/>
</dbReference>
<dbReference type="Proteomes" id="UP001191004">
    <property type="component" value="Unassembled WGS sequence"/>
</dbReference>
<sequence>MKLFRLSTYRLFRPSIFGYHKKMSDPFKVMVMSDLHFSYQVTDQKLNAIVRQVKNLAPKYILMPGDLVDTLDMVDADSELNRFLNFLKSLGELATVIISVGNHDMYRKPKGGRHGWQYGETNQLFYQIRQLENVHLLDNQVYEDQYIYCLGYTQSPAYYEAKKSVTENLPRMLKELQSLPENYLYHLPAKKIKFALIHSPVFLNDSEVKYQLREFDYFISGHMHNGVVPPVFDELINNSRGLISPTKKFASDNSRNTLRTYADKLLVVGALTTFHESIKPFNKMNAFFPSYMALMEFTAKKTYARKPYIRHTYRNW</sequence>
<accession>A0ABY0FMS8</accession>
<dbReference type="Pfam" id="PF00149">
    <property type="entry name" value="Metallophos"/>
    <property type="match status" value="1"/>
</dbReference>
<reference evidence="2 3" key="2">
    <citation type="journal article" date="2020" name="Cell Rep.">
        <title>Acquisition and Adaptation of Ultra-small Parasitic Reduced Genome Bacteria to Mammalian Hosts.</title>
        <authorList>
            <person name="McLean J.S."/>
            <person name="Bor B."/>
            <person name="Kerns K.A."/>
            <person name="Liu Q."/>
            <person name="To T.T."/>
            <person name="Solden L."/>
            <person name="Hendrickson E.L."/>
            <person name="Wrighton K."/>
            <person name="Shi W."/>
            <person name="He X."/>
        </authorList>
    </citation>
    <scope>NUCLEOTIDE SEQUENCE [LARGE SCALE GENOMIC DNA]</scope>
    <source>
        <strain evidence="2 3">TM7_KMM_G3_1_HOT_351</strain>
    </source>
</reference>
<reference evidence="2 3" key="1">
    <citation type="journal article" date="2018" name="bioRxiv">
        <title>Evidence of independent acquisition and adaption of ultra-small bacteria to human hosts across the highly diverse yet reduced genomes of the phylum Saccharibacteria.</title>
        <authorList>
            <person name="McLean J.S."/>
            <person name="Bor B."/>
            <person name="To T.T."/>
            <person name="Liu Q."/>
            <person name="Kearns K.A."/>
            <person name="Solden L.M."/>
            <person name="Wrighton K.C."/>
            <person name="He X."/>
            <person name="Shi W."/>
        </authorList>
    </citation>
    <scope>NUCLEOTIDE SEQUENCE [LARGE SCALE GENOMIC DNA]</scope>
    <source>
        <strain evidence="2 3">TM7_KMM_G3_1_HOT_351</strain>
    </source>
</reference>
<comment type="caution">
    <text evidence="2">The sequence shown here is derived from an EMBL/GenBank/DDBJ whole genome shotgun (WGS) entry which is preliminary data.</text>
</comment>
<dbReference type="SUPFAM" id="SSF56300">
    <property type="entry name" value="Metallo-dependent phosphatases"/>
    <property type="match status" value="1"/>
</dbReference>
<gene>
    <name evidence="2" type="ORF">G3KMM_00053</name>
</gene>
<evidence type="ECO:0000313" key="2">
    <source>
        <dbReference type="EMBL" id="RYC74010.1"/>
    </source>
</evidence>
<protein>
    <recommendedName>
        <fullName evidence="1">Calcineurin-like phosphoesterase domain-containing protein</fullName>
    </recommendedName>
</protein>
<dbReference type="InterPro" id="IPR051158">
    <property type="entry name" value="Metallophosphoesterase_sf"/>
</dbReference>
<organism evidence="2 3">
    <name type="scientific">Candidatus Nanosyncoccus nanoralicus</name>
    <dbReference type="NCBI Taxonomy" id="2171996"/>
    <lineage>
        <taxon>Bacteria</taxon>
        <taxon>Candidatus Saccharimonadota</taxon>
        <taxon>Candidatus Nanosyncoccalia</taxon>
        <taxon>Candidatus Nanosyncoccales</taxon>
        <taxon>Candidatus Nanosyncoccaceae</taxon>
        <taxon>Candidatus Nanosyncoccus</taxon>
    </lineage>
</organism>
<feature type="domain" description="Calcineurin-like phosphoesterase" evidence="1">
    <location>
        <begin position="27"/>
        <end position="225"/>
    </location>
</feature>
<keyword evidence="3" id="KW-1185">Reference proteome</keyword>
<name>A0ABY0FMS8_9BACT</name>
<dbReference type="InterPro" id="IPR004843">
    <property type="entry name" value="Calcineurin-like_PHP"/>
</dbReference>
<dbReference type="RefSeq" id="WP_129603870.1">
    <property type="nucleotide sequence ID" value="NZ_PRLL01000001.1"/>
</dbReference>
<proteinExistence type="predicted"/>
<dbReference type="EMBL" id="PRLL01000001">
    <property type="protein sequence ID" value="RYC74010.1"/>
    <property type="molecule type" value="Genomic_DNA"/>
</dbReference>
<evidence type="ECO:0000259" key="1">
    <source>
        <dbReference type="Pfam" id="PF00149"/>
    </source>
</evidence>
<dbReference type="Gene3D" id="3.60.21.10">
    <property type="match status" value="1"/>
</dbReference>
<evidence type="ECO:0000313" key="3">
    <source>
        <dbReference type="Proteomes" id="UP001191004"/>
    </source>
</evidence>
<dbReference type="PANTHER" id="PTHR31302">
    <property type="entry name" value="TRANSMEMBRANE PROTEIN WITH METALLOPHOSPHOESTERASE DOMAIN-RELATED"/>
    <property type="match status" value="1"/>
</dbReference>